<dbReference type="InterPro" id="IPR038577">
    <property type="entry name" value="GT10-like_C_sf"/>
</dbReference>
<name>A0A5C7AAI1_9BACT</name>
<keyword evidence="3 6" id="KW-0808">Transferase</keyword>
<evidence type="ECO:0000259" key="5">
    <source>
        <dbReference type="Pfam" id="PF18025"/>
    </source>
</evidence>
<evidence type="ECO:0000313" key="7">
    <source>
        <dbReference type="Proteomes" id="UP000321935"/>
    </source>
</evidence>
<dbReference type="GO" id="GO:0008417">
    <property type="term" value="F:fucosyltransferase activity"/>
    <property type="evidence" value="ECO:0007669"/>
    <property type="project" value="InterPro"/>
</dbReference>
<dbReference type="RefSeq" id="WP_146921302.1">
    <property type="nucleotide sequence ID" value="NZ_VORW01000032.1"/>
</dbReference>
<gene>
    <name evidence="6" type="ORF">ESV85_21470</name>
</gene>
<organism evidence="6 7">
    <name type="scientific">Algoriphagus aquimarinus</name>
    <dbReference type="NCBI Taxonomy" id="237018"/>
    <lineage>
        <taxon>Bacteria</taxon>
        <taxon>Pseudomonadati</taxon>
        <taxon>Bacteroidota</taxon>
        <taxon>Cytophagia</taxon>
        <taxon>Cytophagales</taxon>
        <taxon>Cyclobacteriaceae</taxon>
        <taxon>Algoriphagus</taxon>
    </lineage>
</organism>
<dbReference type="AlphaFoldDB" id="A0A5C7AAI1"/>
<dbReference type="InterPro" id="IPR041058">
    <property type="entry name" value="FucT_N"/>
</dbReference>
<dbReference type="PANTHER" id="PTHR11929">
    <property type="entry name" value="ALPHA- 1,3 -FUCOSYLTRANSFERASE"/>
    <property type="match status" value="1"/>
</dbReference>
<evidence type="ECO:0000256" key="3">
    <source>
        <dbReference type="ARBA" id="ARBA00022679"/>
    </source>
</evidence>
<reference evidence="6 7" key="1">
    <citation type="submission" date="2019-08" db="EMBL/GenBank/DDBJ databases">
        <title>Genomes sequence of Algoriphagus aquimarinus ACAM450.</title>
        <authorList>
            <person name="Bowman J.P."/>
        </authorList>
    </citation>
    <scope>NUCLEOTIDE SEQUENCE [LARGE SCALE GENOMIC DNA]</scope>
    <source>
        <strain evidence="6 7">ACAM 450</strain>
    </source>
</reference>
<dbReference type="InterPro" id="IPR001503">
    <property type="entry name" value="Glyco_trans_10"/>
</dbReference>
<evidence type="ECO:0000313" key="6">
    <source>
        <dbReference type="EMBL" id="TXE02410.1"/>
    </source>
</evidence>
<dbReference type="GO" id="GO:0016020">
    <property type="term" value="C:membrane"/>
    <property type="evidence" value="ECO:0007669"/>
    <property type="project" value="InterPro"/>
</dbReference>
<accession>A0A5C7AAI1</accession>
<dbReference type="Gene3D" id="3.40.50.11660">
    <property type="entry name" value="Glycosyl transferase family 10, C-terminal domain"/>
    <property type="match status" value="1"/>
</dbReference>
<proteinExistence type="inferred from homology"/>
<evidence type="ECO:0000259" key="4">
    <source>
        <dbReference type="Pfam" id="PF00852"/>
    </source>
</evidence>
<dbReference type="SUPFAM" id="SSF53756">
    <property type="entry name" value="UDP-Glycosyltransferase/glycogen phosphorylase"/>
    <property type="match status" value="1"/>
</dbReference>
<dbReference type="Pfam" id="PF00852">
    <property type="entry name" value="Glyco_transf_10"/>
    <property type="match status" value="1"/>
</dbReference>
<dbReference type="OrthoDB" id="9791032at2"/>
<dbReference type="Proteomes" id="UP000321935">
    <property type="component" value="Unassembled WGS sequence"/>
</dbReference>
<comment type="similarity">
    <text evidence="1">Belongs to the glycosyltransferase 10 family.</text>
</comment>
<dbReference type="Pfam" id="PF18025">
    <property type="entry name" value="FucT_N"/>
    <property type="match status" value="1"/>
</dbReference>
<feature type="domain" description="Alpha-(1,3)-fucosyltransferase FucT N-terminal" evidence="5">
    <location>
        <begin position="7"/>
        <end position="95"/>
    </location>
</feature>
<dbReference type="PANTHER" id="PTHR11929:SF194">
    <property type="entry name" value="ALPHA-(1,3)-FUCOSYLTRANSFERASE 10"/>
    <property type="match status" value="1"/>
</dbReference>
<evidence type="ECO:0000256" key="2">
    <source>
        <dbReference type="ARBA" id="ARBA00022676"/>
    </source>
</evidence>
<dbReference type="EMBL" id="VORW01000032">
    <property type="protein sequence ID" value="TXE02410.1"/>
    <property type="molecule type" value="Genomic_DNA"/>
</dbReference>
<evidence type="ECO:0000256" key="1">
    <source>
        <dbReference type="ARBA" id="ARBA00008919"/>
    </source>
</evidence>
<protein>
    <submittedName>
        <fullName evidence="6">Glycosyltransferase</fullName>
    </submittedName>
</protein>
<keyword evidence="2" id="KW-0328">Glycosyltransferase</keyword>
<comment type="caution">
    <text evidence="6">The sequence shown here is derived from an EMBL/GenBank/DDBJ whole genome shotgun (WGS) entry which is preliminary data.</text>
</comment>
<feature type="domain" description="Fucosyltransferase C-terminal" evidence="4">
    <location>
        <begin position="117"/>
        <end position="247"/>
    </location>
</feature>
<sequence>MSTKIKIKFVDFWKGFDPEDNWFYHFLSERFAIELSDDPDFLFYSSYSHSYLKYSCKRIFFSAENIRANFYECDYALSFDFIERINHLRLPLYVIWDKLDPSYLLNPEYLKSIKTIKKSKFCCIVVSNGKSQERINFFEKLCAYKKVDSGGGFMNNIGEMVNDKLSFIKDYKFTIAFENSSFPGYVTEKVYQPMFTNTIPIYWGSSMINEDFNTERILWRGNFKSDEELIDKIIELDTNDELYQEFISRPCFVNNELTKYFDSKRTEDFFKLVFNDSSKPLAKTWKKFIGIIVRKTRSYHLKKSLKKA</sequence>
<dbReference type="InterPro" id="IPR055270">
    <property type="entry name" value="Glyco_tran_10_C"/>
</dbReference>